<feature type="transmembrane region" description="Helical" evidence="1">
    <location>
        <begin position="72"/>
        <end position="91"/>
    </location>
</feature>
<organism evidence="2 3">
    <name type="scientific">Desulfotignum phosphitoxidans DSM 13687</name>
    <dbReference type="NCBI Taxonomy" id="1286635"/>
    <lineage>
        <taxon>Bacteria</taxon>
        <taxon>Pseudomonadati</taxon>
        <taxon>Thermodesulfobacteriota</taxon>
        <taxon>Desulfobacteria</taxon>
        <taxon>Desulfobacterales</taxon>
        <taxon>Desulfobacteraceae</taxon>
        <taxon>Desulfotignum</taxon>
    </lineage>
</organism>
<dbReference type="Proteomes" id="UP000014216">
    <property type="component" value="Unassembled WGS sequence"/>
</dbReference>
<dbReference type="AlphaFoldDB" id="S0FWX8"/>
<dbReference type="RefSeq" id="WP_006966293.1">
    <property type="nucleotide sequence ID" value="NZ_APJX01000005.1"/>
</dbReference>
<feature type="transmembrane region" description="Helical" evidence="1">
    <location>
        <begin position="41"/>
        <end position="60"/>
    </location>
</feature>
<reference evidence="2 3" key="1">
    <citation type="journal article" date="2013" name="Genome Announc.">
        <title>Draft Genome Sequence of Desulfotignum phosphitoxidans DSM 13687 Strain FiPS-3.</title>
        <authorList>
            <person name="Poehlein A."/>
            <person name="Daniel R."/>
            <person name="Simeonova D.D."/>
        </authorList>
    </citation>
    <scope>NUCLEOTIDE SEQUENCE [LARGE SCALE GENOMIC DNA]</scope>
    <source>
        <strain evidence="2 3">DSM 13687</strain>
    </source>
</reference>
<keyword evidence="1" id="KW-1133">Transmembrane helix</keyword>
<gene>
    <name evidence="2" type="ORF">Dpo_5c01280</name>
</gene>
<keyword evidence="1" id="KW-0472">Membrane</keyword>
<comment type="caution">
    <text evidence="2">The sequence shown here is derived from an EMBL/GenBank/DDBJ whole genome shotgun (WGS) entry which is preliminary data.</text>
</comment>
<dbReference type="EMBL" id="APJX01000005">
    <property type="protein sequence ID" value="EMS79205.1"/>
    <property type="molecule type" value="Genomic_DNA"/>
</dbReference>
<proteinExistence type="predicted"/>
<keyword evidence="1" id="KW-0812">Transmembrane</keyword>
<sequence>MLEKWLKHFFGEKILSSLMGILGGALSGVATVAVTGNLDRSALVTGAVGGAAAAVIGAGGRITGENKPGGQGIRGSGVMLVFMLVACLMAAGCAGTTARVGDGQVDAVETATIRLAVGAAMSVKPETIVPAYAVTKALLAVMDGTEAVQVKDLEKVLVEQIEVLNLTPLEQQSMADLVGLIRANIEARISGLAPGLQLVVVRAVVEIVHDAASARLNLVKAGV</sequence>
<evidence type="ECO:0000313" key="3">
    <source>
        <dbReference type="Proteomes" id="UP000014216"/>
    </source>
</evidence>
<accession>S0FWX8</accession>
<feature type="transmembrane region" description="Helical" evidence="1">
    <location>
        <begin position="14"/>
        <end position="35"/>
    </location>
</feature>
<keyword evidence="3" id="KW-1185">Reference proteome</keyword>
<evidence type="ECO:0000313" key="2">
    <source>
        <dbReference type="EMBL" id="EMS79205.1"/>
    </source>
</evidence>
<evidence type="ECO:0000256" key="1">
    <source>
        <dbReference type="SAM" id="Phobius"/>
    </source>
</evidence>
<protein>
    <submittedName>
        <fullName evidence="2">Uncharacterized protein</fullName>
    </submittedName>
</protein>
<name>S0FWX8_9BACT</name>
<dbReference type="OrthoDB" id="5436540at2"/>